<dbReference type="EMBL" id="MEUI01000008">
    <property type="protein sequence ID" value="OGC35104.1"/>
    <property type="molecule type" value="Genomic_DNA"/>
</dbReference>
<dbReference type="SUPFAM" id="SSF102405">
    <property type="entry name" value="MCP/YpsA-like"/>
    <property type="match status" value="1"/>
</dbReference>
<dbReference type="InterPro" id="IPR031100">
    <property type="entry name" value="LOG_fam"/>
</dbReference>
<evidence type="ECO:0008006" key="3">
    <source>
        <dbReference type="Google" id="ProtNLM"/>
    </source>
</evidence>
<dbReference type="GO" id="GO:0005829">
    <property type="term" value="C:cytosol"/>
    <property type="evidence" value="ECO:0007669"/>
    <property type="project" value="TreeGrafter"/>
</dbReference>
<accession>A0A1F4TQU7</accession>
<dbReference type="AlphaFoldDB" id="A0A1F4TQU7"/>
<reference evidence="1 2" key="1">
    <citation type="journal article" date="2016" name="Nat. Commun.">
        <title>Thousands of microbial genomes shed light on interconnected biogeochemical processes in an aquifer system.</title>
        <authorList>
            <person name="Anantharaman K."/>
            <person name="Brown C.T."/>
            <person name="Hug L.A."/>
            <person name="Sharon I."/>
            <person name="Castelle C.J."/>
            <person name="Probst A.J."/>
            <person name="Thomas B.C."/>
            <person name="Singh A."/>
            <person name="Wilkins M.J."/>
            <person name="Karaoz U."/>
            <person name="Brodie E.L."/>
            <person name="Williams K.H."/>
            <person name="Hubbard S.S."/>
            <person name="Banfield J.F."/>
        </authorList>
    </citation>
    <scope>NUCLEOTIDE SEQUENCE [LARGE SCALE GENOMIC DNA]</scope>
</reference>
<gene>
    <name evidence="1" type="ORF">A2462_06070</name>
</gene>
<name>A0A1F4TQU7_UNCSA</name>
<protein>
    <recommendedName>
        <fullName evidence="3">Rossman fold protein, TIGR00730 family</fullName>
    </recommendedName>
</protein>
<dbReference type="PANTHER" id="PTHR43393">
    <property type="entry name" value="CYTOKININ RIBOSIDE 5'-MONOPHOSPHATE PHOSPHORIBOHYDROLASE"/>
    <property type="match status" value="1"/>
</dbReference>
<dbReference type="Pfam" id="PF03641">
    <property type="entry name" value="Lysine_decarbox"/>
    <property type="match status" value="1"/>
</dbReference>
<dbReference type="PANTHER" id="PTHR43393:SF2">
    <property type="entry name" value="CYTOKININ RIBOSIDE 5'-MONOPHOSPHATE PHOSPHORIBOHYDROLASE"/>
    <property type="match status" value="1"/>
</dbReference>
<dbReference type="Proteomes" id="UP000177309">
    <property type="component" value="Unassembled WGS sequence"/>
</dbReference>
<organism evidence="1 2">
    <name type="scientific">candidate division WOR-1 bacterium RIFOXYC2_FULL_41_25</name>
    <dbReference type="NCBI Taxonomy" id="1802586"/>
    <lineage>
        <taxon>Bacteria</taxon>
        <taxon>Bacillati</taxon>
        <taxon>Saganbacteria</taxon>
    </lineage>
</organism>
<proteinExistence type="predicted"/>
<sequence length="341" mass="38813">MNHKTYQTDNPQTDQEIAALAKKYSTPHTRDYIRQLLTTVIKLHLDGADERDLFLLNTTIKELRHIFRTFAKYRAKRKVVIFGSHRTPADSLEYKMVEDFAKGIVEQGFMVITGGGGGVMEAGNKGAGKEGFAIKIKLPLEVQPNQYIAQGEKLLNVNYFFTRKLAFIKESEATVLFPGGFGTHDEGFEILTLMQTGKAAPRPIVLVETPGKSYWKTWLAFVKKELIKGGYVREIDLNLFRIVNSAQAAVKAVTEFYKNYHSIRYARDITIIRLNHKISEQYLQKLSCKYQDVIEGEIKPSGPLPVEVRNKEFLSLPRLCLKFDRMSYGRLLELVGDLNKA</sequence>
<dbReference type="InterPro" id="IPR052341">
    <property type="entry name" value="LOG_family_nucleotidases"/>
</dbReference>
<evidence type="ECO:0000313" key="1">
    <source>
        <dbReference type="EMBL" id="OGC35104.1"/>
    </source>
</evidence>
<comment type="caution">
    <text evidence="1">The sequence shown here is derived from an EMBL/GenBank/DDBJ whole genome shotgun (WGS) entry which is preliminary data.</text>
</comment>
<dbReference type="Gene3D" id="3.40.50.450">
    <property type="match status" value="1"/>
</dbReference>
<evidence type="ECO:0000313" key="2">
    <source>
        <dbReference type="Proteomes" id="UP000177309"/>
    </source>
</evidence>